<dbReference type="AlphaFoldDB" id="D1PTH4"/>
<feature type="chain" id="PRO_5003026599" evidence="9">
    <location>
        <begin position="24"/>
        <end position="936"/>
    </location>
</feature>
<comment type="caution">
    <text evidence="12">The sequence shown here is derived from an EMBL/GenBank/DDBJ whole genome shotgun (WGS) entry which is preliminary data.</text>
</comment>
<gene>
    <name evidence="12" type="ORF">HMPREF0645_0259</name>
</gene>
<keyword evidence="9" id="KW-0732">Signal</keyword>
<evidence type="ECO:0000256" key="2">
    <source>
        <dbReference type="ARBA" id="ARBA00007261"/>
    </source>
</evidence>
<dbReference type="InterPro" id="IPR001431">
    <property type="entry name" value="Pept_M16_Zn_BS"/>
</dbReference>
<proteinExistence type="inferred from homology"/>
<evidence type="ECO:0000256" key="1">
    <source>
        <dbReference type="ARBA" id="ARBA00001947"/>
    </source>
</evidence>
<keyword evidence="13" id="KW-1185">Reference proteome</keyword>
<dbReference type="GO" id="GO:0046872">
    <property type="term" value="F:metal ion binding"/>
    <property type="evidence" value="ECO:0007669"/>
    <property type="project" value="UniProtKB-KW"/>
</dbReference>
<dbReference type="InterPro" id="IPR050626">
    <property type="entry name" value="Peptidase_M16"/>
</dbReference>
<dbReference type="GO" id="GO:0006508">
    <property type="term" value="P:proteolysis"/>
    <property type="evidence" value="ECO:0007669"/>
    <property type="project" value="UniProtKB-KW"/>
</dbReference>
<dbReference type="RefSeq" id="WP_007174608.1">
    <property type="nucleotide sequence ID" value="NZ_GG704782.1"/>
</dbReference>
<dbReference type="Gene3D" id="3.30.830.10">
    <property type="entry name" value="Metalloenzyme, LuxS/M16 peptidase-like"/>
    <property type="match status" value="4"/>
</dbReference>
<dbReference type="HOGENOM" id="CLU_008156_0_0_10"/>
<evidence type="ECO:0000256" key="3">
    <source>
        <dbReference type="ARBA" id="ARBA00022670"/>
    </source>
</evidence>
<comment type="cofactor">
    <cofactor evidence="1">
        <name>Zn(2+)</name>
        <dbReference type="ChEBI" id="CHEBI:29105"/>
    </cofactor>
</comment>
<dbReference type="PROSITE" id="PS00143">
    <property type="entry name" value="INSULINASE"/>
    <property type="match status" value="1"/>
</dbReference>
<protein>
    <submittedName>
        <fullName evidence="12">Peptidase, M16 family</fullName>
        <ecNumber evidence="12">3.4.24.-</ecNumber>
    </submittedName>
</protein>
<dbReference type="InterPro" id="IPR011765">
    <property type="entry name" value="Pept_M16_N"/>
</dbReference>
<dbReference type="OrthoDB" id="9811314at2"/>
<evidence type="ECO:0000256" key="7">
    <source>
        <dbReference type="ARBA" id="ARBA00023049"/>
    </source>
</evidence>
<evidence type="ECO:0000256" key="9">
    <source>
        <dbReference type="SAM" id="SignalP"/>
    </source>
</evidence>
<keyword evidence="5 12" id="KW-0378">Hydrolase</keyword>
<feature type="domain" description="Peptidase M16 N-terminal" evidence="10">
    <location>
        <begin position="48"/>
        <end position="173"/>
    </location>
</feature>
<dbReference type="PANTHER" id="PTHR43690">
    <property type="entry name" value="NARDILYSIN"/>
    <property type="match status" value="1"/>
</dbReference>
<name>D1PTH4_9BACT</name>
<evidence type="ECO:0000256" key="5">
    <source>
        <dbReference type="ARBA" id="ARBA00022801"/>
    </source>
</evidence>
<dbReference type="Pfam" id="PF05193">
    <property type="entry name" value="Peptidase_M16_C"/>
    <property type="match status" value="2"/>
</dbReference>
<keyword evidence="4" id="KW-0479">Metal-binding</keyword>
<dbReference type="InterPro" id="IPR011249">
    <property type="entry name" value="Metalloenz_LuxS/M16"/>
</dbReference>
<dbReference type="PANTHER" id="PTHR43690:SF17">
    <property type="entry name" value="PROTEIN YHJJ"/>
    <property type="match status" value="1"/>
</dbReference>
<keyword evidence="3" id="KW-0645">Protease</keyword>
<reference evidence="12 13" key="1">
    <citation type="submission" date="2009-10" db="EMBL/GenBank/DDBJ databases">
        <authorList>
            <person name="Qin X."/>
            <person name="Bachman B."/>
            <person name="Battles P."/>
            <person name="Bell A."/>
            <person name="Bess C."/>
            <person name="Bickham C."/>
            <person name="Chaboub L."/>
            <person name="Chen D."/>
            <person name="Coyle M."/>
            <person name="Deiros D.R."/>
            <person name="Dinh H."/>
            <person name="Forbes L."/>
            <person name="Fowler G."/>
            <person name="Francisco L."/>
            <person name="Fu Q."/>
            <person name="Gubbala S."/>
            <person name="Hale W."/>
            <person name="Han Y."/>
            <person name="Hemphill L."/>
            <person name="Highlander S.K."/>
            <person name="Hirani K."/>
            <person name="Hogues M."/>
            <person name="Jackson L."/>
            <person name="Jakkamsetti A."/>
            <person name="Javaid M."/>
            <person name="Jiang H."/>
            <person name="Korchina V."/>
            <person name="Kovar C."/>
            <person name="Lara F."/>
            <person name="Lee S."/>
            <person name="Mata R."/>
            <person name="Mathew T."/>
            <person name="Moen C."/>
            <person name="Morales K."/>
            <person name="Munidasa M."/>
            <person name="Nazareth L."/>
            <person name="Ngo R."/>
            <person name="Nguyen L."/>
            <person name="Okwuonu G."/>
            <person name="Ongeri F."/>
            <person name="Patil S."/>
            <person name="Petrosino J."/>
            <person name="Pham C."/>
            <person name="Pham P."/>
            <person name="Pu L.-L."/>
            <person name="Puazo M."/>
            <person name="Raj R."/>
            <person name="Reid J."/>
            <person name="Rouhana J."/>
            <person name="Saada N."/>
            <person name="Shang Y."/>
            <person name="Simmons D."/>
            <person name="Thornton R."/>
            <person name="Warren J."/>
            <person name="Weissenberger G."/>
            <person name="Zhang J."/>
            <person name="Zhang L."/>
            <person name="Zhou C."/>
            <person name="Zhu D."/>
            <person name="Muzny D."/>
            <person name="Worley K."/>
            <person name="Gibbs R."/>
        </authorList>
    </citation>
    <scope>NUCLEOTIDE SEQUENCE [LARGE SCALE GENOMIC DNA]</scope>
    <source>
        <strain evidence="12 13">DSM 17361</strain>
    </source>
</reference>
<dbReference type="InterPro" id="IPR007863">
    <property type="entry name" value="Peptidase_M16_C"/>
</dbReference>
<dbReference type="EMBL" id="ACKS01000015">
    <property type="protein sequence ID" value="EFA45334.1"/>
    <property type="molecule type" value="Genomic_DNA"/>
</dbReference>
<evidence type="ECO:0000313" key="13">
    <source>
        <dbReference type="Proteomes" id="UP000003160"/>
    </source>
</evidence>
<keyword evidence="7" id="KW-0482">Metalloprotease</keyword>
<sequence length="936" mass="107117">MKKIRNSLLVLLTSTVMNVTVNAQPIALPSGTVTGKLPNGLSYIIQRNPLPRHTAECRLVMHVGSIQENDNQQGSAHFLEHMCFNGTRNFPGTSMVDYFERQGMKYGRDINAFTGFDRTIYWMTIPVENSQDRIVDTTLMAMNDILNHVTFDSTLTQRERGVILEELRGYDTHDNFYDLKIGKGRYSRHMPLGTSRDISRTDRNLLVDYYHHWYVPSLATVIIVGDIDPGEVEKKLKNRMGQQGRPHPNDFRSWPLDYPDGLSFKEVDDSLNTSSKLELIIPHATTPTGSIEAYIQHSRMNILVRALGHRLAQHGIDATVSDNWYLADKNHFVISLSEKSKERFLHNITTASAELRRLAGKGIESRELAHWKEAEGNRQRLAITDKLSSVWVEDWIDYALMNDRLIYQPDEAERIKAGIRNTTPSDIKALARGLLRDMDRSLLVAYTNNGGKGNRLTEMEITRAMKNYKAVKSVSFALPQKPTHVESLLPVPEVLNTDLPYRAEMIKSTTDYDEIGIREIALHNGVRLLLRPTYEGDSTVYLTIWGRGGTADLPDSLYQRYKDTAGYVDMGGIEGLNTDSLSEFMGQQQLSMTIGIDNYWHALLGSSKTEKAPMLLRLMYEKMAHPGVDRQGFRELIDDELENYGKTTVLEEMMVRDTERRIMAVADSLLGAAVGLQYAPMTKSDIRQMNIDSMTTYYKRLFTSTRDLYILVCGQFDKQEMARELVSVFGRLQQHKSPVIRRNEPFALPGKAMTMQFEGGADGTQTSCNFIYPFRYEPSLRSTLKFKLMRDIIQNRMLDVLRSQMNIVYSPYVNALWHGTPQRVAALWLSADVKNENYQHLRQALDSIITDLRTNPVSNAELRRLKLSFLVNKRQNLNDVAPAEWRRVVKELIESGEKLSDYDQYDSILRSITPQEIRDDFYNSINPDRLILLYRK</sequence>
<dbReference type="Proteomes" id="UP000003160">
    <property type="component" value="Unassembled WGS sequence"/>
</dbReference>
<feature type="domain" description="Peptidase M16 C-terminal" evidence="11">
    <location>
        <begin position="689"/>
        <end position="866"/>
    </location>
</feature>
<dbReference type="GO" id="GO:0004222">
    <property type="term" value="F:metalloendopeptidase activity"/>
    <property type="evidence" value="ECO:0007669"/>
    <property type="project" value="InterPro"/>
</dbReference>
<dbReference type="EC" id="3.4.24.-" evidence="12"/>
<organism evidence="12 13">
    <name type="scientific">Hallella bergensis DSM 17361</name>
    <dbReference type="NCBI Taxonomy" id="585502"/>
    <lineage>
        <taxon>Bacteria</taxon>
        <taxon>Pseudomonadati</taxon>
        <taxon>Bacteroidota</taxon>
        <taxon>Bacteroidia</taxon>
        <taxon>Bacteroidales</taxon>
        <taxon>Prevotellaceae</taxon>
        <taxon>Hallella</taxon>
    </lineage>
</organism>
<accession>D1PTH4</accession>
<evidence type="ECO:0000259" key="11">
    <source>
        <dbReference type="Pfam" id="PF05193"/>
    </source>
</evidence>
<evidence type="ECO:0000256" key="6">
    <source>
        <dbReference type="ARBA" id="ARBA00022833"/>
    </source>
</evidence>
<evidence type="ECO:0000259" key="10">
    <source>
        <dbReference type="Pfam" id="PF00675"/>
    </source>
</evidence>
<feature type="domain" description="Peptidase M16 C-terminal" evidence="11">
    <location>
        <begin position="203"/>
        <end position="368"/>
    </location>
</feature>
<evidence type="ECO:0000313" key="12">
    <source>
        <dbReference type="EMBL" id="EFA45334.1"/>
    </source>
</evidence>
<evidence type="ECO:0000256" key="8">
    <source>
        <dbReference type="RuleBase" id="RU004447"/>
    </source>
</evidence>
<dbReference type="Pfam" id="PF00675">
    <property type="entry name" value="Peptidase_M16"/>
    <property type="match status" value="1"/>
</dbReference>
<keyword evidence="6" id="KW-0862">Zinc</keyword>
<comment type="similarity">
    <text evidence="2 8">Belongs to the peptidase M16 family.</text>
</comment>
<feature type="signal peptide" evidence="9">
    <location>
        <begin position="1"/>
        <end position="23"/>
    </location>
</feature>
<dbReference type="SUPFAM" id="SSF63411">
    <property type="entry name" value="LuxS/MPP-like metallohydrolase"/>
    <property type="match status" value="3"/>
</dbReference>
<evidence type="ECO:0000256" key="4">
    <source>
        <dbReference type="ARBA" id="ARBA00022723"/>
    </source>
</evidence>
<dbReference type="eggNOG" id="COG0612">
    <property type="taxonomic scope" value="Bacteria"/>
</dbReference>